<name>A0AAV4FVK5_9GAST</name>
<dbReference type="AlphaFoldDB" id="A0AAV4FVK5"/>
<sequence>MDEQSERVIRERSRRAAVESLLDSEDVPKELKDLLPDYIRLMKDNKATAEFLKKLNLDSSVLAKDLSEAVTTKQEVARLAQAFSTLKYLKSNETTDAAVIDDDGDEEITLFDTSQLKLLAAAACEDGHFNAQQQQQQQQQQYNESDTTIVTKQPNRDEKKQCEPIVTPA</sequence>
<comment type="caution">
    <text evidence="2">The sequence shown here is derived from an EMBL/GenBank/DDBJ whole genome shotgun (WGS) entry which is preliminary data.</text>
</comment>
<evidence type="ECO:0000256" key="1">
    <source>
        <dbReference type="SAM" id="MobiDB-lite"/>
    </source>
</evidence>
<dbReference type="EMBL" id="BMAT01008075">
    <property type="protein sequence ID" value="GFR77382.1"/>
    <property type="molecule type" value="Genomic_DNA"/>
</dbReference>
<gene>
    <name evidence="2" type="ORF">ElyMa_003966900</name>
</gene>
<evidence type="ECO:0000313" key="3">
    <source>
        <dbReference type="Proteomes" id="UP000762676"/>
    </source>
</evidence>
<evidence type="ECO:0000313" key="2">
    <source>
        <dbReference type="EMBL" id="GFR77382.1"/>
    </source>
</evidence>
<keyword evidence="3" id="KW-1185">Reference proteome</keyword>
<feature type="compositionally biased region" description="Polar residues" evidence="1">
    <location>
        <begin position="142"/>
        <end position="153"/>
    </location>
</feature>
<feature type="region of interest" description="Disordered" evidence="1">
    <location>
        <begin position="129"/>
        <end position="169"/>
    </location>
</feature>
<feature type="compositionally biased region" description="Low complexity" evidence="1">
    <location>
        <begin position="132"/>
        <end position="141"/>
    </location>
</feature>
<proteinExistence type="predicted"/>
<protein>
    <submittedName>
        <fullName evidence="2">Uncharacterized protein</fullName>
    </submittedName>
</protein>
<accession>A0AAV4FVK5</accession>
<dbReference type="Proteomes" id="UP000762676">
    <property type="component" value="Unassembled WGS sequence"/>
</dbReference>
<organism evidence="2 3">
    <name type="scientific">Elysia marginata</name>
    <dbReference type="NCBI Taxonomy" id="1093978"/>
    <lineage>
        <taxon>Eukaryota</taxon>
        <taxon>Metazoa</taxon>
        <taxon>Spiralia</taxon>
        <taxon>Lophotrochozoa</taxon>
        <taxon>Mollusca</taxon>
        <taxon>Gastropoda</taxon>
        <taxon>Heterobranchia</taxon>
        <taxon>Euthyneura</taxon>
        <taxon>Panpulmonata</taxon>
        <taxon>Sacoglossa</taxon>
        <taxon>Placobranchoidea</taxon>
        <taxon>Plakobranchidae</taxon>
        <taxon>Elysia</taxon>
    </lineage>
</organism>
<reference evidence="2 3" key="1">
    <citation type="journal article" date="2021" name="Elife">
        <title>Chloroplast acquisition without the gene transfer in kleptoplastic sea slugs, Plakobranchus ocellatus.</title>
        <authorList>
            <person name="Maeda T."/>
            <person name="Takahashi S."/>
            <person name="Yoshida T."/>
            <person name="Shimamura S."/>
            <person name="Takaki Y."/>
            <person name="Nagai Y."/>
            <person name="Toyoda A."/>
            <person name="Suzuki Y."/>
            <person name="Arimoto A."/>
            <person name="Ishii H."/>
            <person name="Satoh N."/>
            <person name="Nishiyama T."/>
            <person name="Hasebe M."/>
            <person name="Maruyama T."/>
            <person name="Minagawa J."/>
            <person name="Obokata J."/>
            <person name="Shigenobu S."/>
        </authorList>
    </citation>
    <scope>NUCLEOTIDE SEQUENCE [LARGE SCALE GENOMIC DNA]</scope>
</reference>